<reference evidence="1" key="1">
    <citation type="thesis" date="2020" institute="ProQuest LLC" country="789 East Eisenhower Parkway, Ann Arbor, MI, USA">
        <title>Comparative Genomics and Chromosome Evolution.</title>
        <authorList>
            <person name="Mudd A.B."/>
        </authorList>
    </citation>
    <scope>NUCLEOTIDE SEQUENCE</scope>
    <source>
        <strain evidence="1">Female2</strain>
        <tissue evidence="1">Blood</tissue>
    </source>
</reference>
<organism evidence="1 2">
    <name type="scientific">Hymenochirus boettgeri</name>
    <name type="common">Congo dwarf clawed frog</name>
    <dbReference type="NCBI Taxonomy" id="247094"/>
    <lineage>
        <taxon>Eukaryota</taxon>
        <taxon>Metazoa</taxon>
        <taxon>Chordata</taxon>
        <taxon>Craniata</taxon>
        <taxon>Vertebrata</taxon>
        <taxon>Euteleostomi</taxon>
        <taxon>Amphibia</taxon>
        <taxon>Batrachia</taxon>
        <taxon>Anura</taxon>
        <taxon>Pipoidea</taxon>
        <taxon>Pipidae</taxon>
        <taxon>Pipinae</taxon>
        <taxon>Hymenochirus</taxon>
    </lineage>
</organism>
<dbReference type="EMBL" id="JAACNH010000001">
    <property type="protein sequence ID" value="KAG8454112.1"/>
    <property type="molecule type" value="Genomic_DNA"/>
</dbReference>
<proteinExistence type="predicted"/>
<keyword evidence="2" id="KW-1185">Reference proteome</keyword>
<evidence type="ECO:0000313" key="2">
    <source>
        <dbReference type="Proteomes" id="UP000812440"/>
    </source>
</evidence>
<protein>
    <submittedName>
        <fullName evidence="1">Uncharacterized protein</fullName>
    </submittedName>
</protein>
<gene>
    <name evidence="1" type="ORF">GDO86_000668</name>
</gene>
<sequence>MSLMIGTDYTKDTSIVRVGIVGQSNHHNQLIIYNMVIQIHNLQLFAQCSNRHIVLHFVYIVSLLLMLQ</sequence>
<comment type="caution">
    <text evidence="1">The sequence shown here is derived from an EMBL/GenBank/DDBJ whole genome shotgun (WGS) entry which is preliminary data.</text>
</comment>
<name>A0A8T2KCK7_9PIPI</name>
<accession>A0A8T2KCK7</accession>
<evidence type="ECO:0000313" key="1">
    <source>
        <dbReference type="EMBL" id="KAG8454112.1"/>
    </source>
</evidence>
<dbReference type="Proteomes" id="UP000812440">
    <property type="component" value="Chromosome 1"/>
</dbReference>
<dbReference type="AlphaFoldDB" id="A0A8T2KCK7"/>